<dbReference type="Proteomes" id="UP000030787">
    <property type="component" value="Chromosome"/>
</dbReference>
<accession>A0A0A7LDE9</accession>
<organism evidence="6 7">
    <name type="scientific">Candidatus Methanoplasma termitum</name>
    <dbReference type="NCBI Taxonomy" id="1577791"/>
    <lineage>
        <taxon>Archaea</taxon>
        <taxon>Methanobacteriati</taxon>
        <taxon>Thermoplasmatota</taxon>
        <taxon>Thermoplasmata</taxon>
        <taxon>Methanomassiliicoccales</taxon>
        <taxon>Methanomassiliicoccaceae</taxon>
        <taxon>Candidatus Methanoplasma</taxon>
    </lineage>
</organism>
<keyword evidence="4 5" id="KW-0472">Membrane</keyword>
<feature type="transmembrane region" description="Helical" evidence="5">
    <location>
        <begin position="213"/>
        <end position="235"/>
    </location>
</feature>
<sequence>MALIGTLSNMRYWIILGVAMALLIGPIGDFSSNLLIIVLIIQMTLSMDGLTLNSENIKKNKRPILYSVIGCFGISAGVTLIIGSFFISGHQDLWNGWVLLAAVPCAVSCVTMSFYLKGNTTMCVLALAVVYFLALALTPLITLVMLGEAVSVLKILSYVILFVVVPMAASFPLKKIKIDRTTRMITVNIMMFLMVFLALGANRDFLSSEPVVVILVIIACIVRVFVVGFLMTHIFKKKGSNRENALVYIPMSVWKNSGLATTLCFVLFGSAAGAALPCAISLLVEVLWFASISSYIEKIWPSDNPISAVNG</sequence>
<dbReference type="AlphaFoldDB" id="A0A0A7LDE9"/>
<keyword evidence="3 5" id="KW-1133">Transmembrane helix</keyword>
<evidence type="ECO:0000256" key="4">
    <source>
        <dbReference type="ARBA" id="ARBA00023136"/>
    </source>
</evidence>
<protein>
    <submittedName>
        <fullName evidence="6">Sodium bile acid symporter family protein</fullName>
    </submittedName>
</protein>
<keyword evidence="2 5" id="KW-0812">Transmembrane</keyword>
<evidence type="ECO:0000256" key="1">
    <source>
        <dbReference type="ARBA" id="ARBA00004141"/>
    </source>
</evidence>
<feature type="transmembrane region" description="Helical" evidence="5">
    <location>
        <begin position="93"/>
        <end position="116"/>
    </location>
</feature>
<dbReference type="RefSeq" id="WP_048111707.1">
    <property type="nucleotide sequence ID" value="NZ_CP010070.1"/>
</dbReference>
<gene>
    <name evidence="6" type="ORF">Mpt1_c04540</name>
</gene>
<dbReference type="GeneID" id="24818124"/>
<evidence type="ECO:0000313" key="6">
    <source>
        <dbReference type="EMBL" id="AIZ56347.1"/>
    </source>
</evidence>
<dbReference type="EMBL" id="CP010070">
    <property type="protein sequence ID" value="AIZ56347.1"/>
    <property type="molecule type" value="Genomic_DNA"/>
</dbReference>
<dbReference type="GO" id="GO:0016020">
    <property type="term" value="C:membrane"/>
    <property type="evidence" value="ECO:0007669"/>
    <property type="project" value="UniProtKB-SubCell"/>
</dbReference>
<name>A0A0A7LDE9_9ARCH</name>
<comment type="subcellular location">
    <subcellularLocation>
        <location evidence="1">Membrane</location>
        <topology evidence="1">Multi-pass membrane protein</topology>
    </subcellularLocation>
</comment>
<dbReference type="InterPro" id="IPR002657">
    <property type="entry name" value="BilAc:Na_symport/Acr3"/>
</dbReference>
<evidence type="ECO:0000256" key="5">
    <source>
        <dbReference type="SAM" id="Phobius"/>
    </source>
</evidence>
<dbReference type="STRING" id="1577791.Mpt1_c04540"/>
<dbReference type="Pfam" id="PF01758">
    <property type="entry name" value="SBF"/>
    <property type="match status" value="1"/>
</dbReference>
<evidence type="ECO:0000256" key="2">
    <source>
        <dbReference type="ARBA" id="ARBA00022692"/>
    </source>
</evidence>
<dbReference type="InterPro" id="IPR038770">
    <property type="entry name" value="Na+/solute_symporter_sf"/>
</dbReference>
<proteinExistence type="predicted"/>
<evidence type="ECO:0000313" key="7">
    <source>
        <dbReference type="Proteomes" id="UP000030787"/>
    </source>
</evidence>
<evidence type="ECO:0000256" key="3">
    <source>
        <dbReference type="ARBA" id="ARBA00022989"/>
    </source>
</evidence>
<dbReference type="Gene3D" id="1.20.1530.20">
    <property type="match status" value="1"/>
</dbReference>
<feature type="transmembrane region" description="Helical" evidence="5">
    <location>
        <begin position="152"/>
        <end position="173"/>
    </location>
</feature>
<feature type="transmembrane region" description="Helical" evidence="5">
    <location>
        <begin position="64"/>
        <end position="87"/>
    </location>
</feature>
<feature type="transmembrane region" description="Helical" evidence="5">
    <location>
        <begin position="123"/>
        <end position="146"/>
    </location>
</feature>
<reference evidence="6 7" key="1">
    <citation type="journal article" date="2014" name="Appl. Environ. Microbiol.">
        <title>Comparative Genome Analysis of 'Candidatus Methanoplasma termitum' Indicates a New Mode of Energy Metabolism in the Seventh Order of Methanogens.</title>
        <authorList>
            <person name="Lang K."/>
            <person name="Schuldes J."/>
            <person name="Klingl A."/>
            <person name="Poehlein A."/>
            <person name="Daniel R."/>
            <person name="Brune A."/>
        </authorList>
    </citation>
    <scope>NUCLEOTIDE SEQUENCE [LARGE SCALE GENOMIC DNA]</scope>
    <source>
        <strain evidence="7">Mpt1</strain>
    </source>
</reference>
<keyword evidence="7" id="KW-1185">Reference proteome</keyword>
<feature type="transmembrane region" description="Helical" evidence="5">
    <location>
        <begin position="12"/>
        <end position="28"/>
    </location>
</feature>
<feature type="transmembrane region" description="Helical" evidence="5">
    <location>
        <begin position="185"/>
        <end position="201"/>
    </location>
</feature>
<dbReference type="HOGENOM" id="CLU_893121_0_0_2"/>
<dbReference type="OrthoDB" id="53089at2157"/>
<dbReference type="KEGG" id="mear:Mpt1_c04540"/>